<dbReference type="SUPFAM" id="SSF49785">
    <property type="entry name" value="Galactose-binding domain-like"/>
    <property type="match status" value="1"/>
</dbReference>
<feature type="region of interest" description="Disordered" evidence="2">
    <location>
        <begin position="393"/>
        <end position="426"/>
    </location>
</feature>
<dbReference type="Gene3D" id="2.60.120.260">
    <property type="entry name" value="Galactose-binding domain-like"/>
    <property type="match status" value="1"/>
</dbReference>
<evidence type="ECO:0000256" key="1">
    <source>
        <dbReference type="ARBA" id="ARBA00022801"/>
    </source>
</evidence>
<protein>
    <submittedName>
        <fullName evidence="5">Xaa-Pro dipeptidyl-peptidase</fullName>
    </submittedName>
</protein>
<evidence type="ECO:0000256" key="3">
    <source>
        <dbReference type="SAM" id="SignalP"/>
    </source>
</evidence>
<dbReference type="InterPro" id="IPR029058">
    <property type="entry name" value="AB_hydrolase_fold"/>
</dbReference>
<evidence type="ECO:0000256" key="2">
    <source>
        <dbReference type="SAM" id="MobiDB-lite"/>
    </source>
</evidence>
<dbReference type="Gene3D" id="3.40.50.1820">
    <property type="entry name" value="alpha/beta hydrolase"/>
    <property type="match status" value="1"/>
</dbReference>
<dbReference type="NCBIfam" id="NF003780">
    <property type="entry name" value="PRK05371.1-1"/>
    <property type="match status" value="1"/>
</dbReference>
<gene>
    <name evidence="5" type="ORF">GCM10009665_05240</name>
</gene>
<feature type="chain" id="PRO_5045713159" evidence="3">
    <location>
        <begin position="22"/>
        <end position="634"/>
    </location>
</feature>
<dbReference type="SMART" id="SM00939">
    <property type="entry name" value="PepX_C"/>
    <property type="match status" value="1"/>
</dbReference>
<comment type="caution">
    <text evidence="5">The sequence shown here is derived from an EMBL/GenBank/DDBJ whole genome shotgun (WGS) entry which is preliminary data.</text>
</comment>
<dbReference type="InterPro" id="IPR013736">
    <property type="entry name" value="Xaa-Pro_dipept_C"/>
</dbReference>
<dbReference type="SUPFAM" id="SSF53474">
    <property type="entry name" value="alpha/beta-Hydrolases"/>
    <property type="match status" value="1"/>
</dbReference>
<dbReference type="Pfam" id="PF08530">
    <property type="entry name" value="PepX_C"/>
    <property type="match status" value="1"/>
</dbReference>
<keyword evidence="6" id="KW-1185">Reference proteome</keyword>
<reference evidence="6" key="1">
    <citation type="journal article" date="2019" name="Int. J. Syst. Evol. Microbiol.">
        <title>The Global Catalogue of Microorganisms (GCM) 10K type strain sequencing project: providing services to taxonomists for standard genome sequencing and annotation.</title>
        <authorList>
            <consortium name="The Broad Institute Genomics Platform"/>
            <consortium name="The Broad Institute Genome Sequencing Center for Infectious Disease"/>
            <person name="Wu L."/>
            <person name="Ma J."/>
        </authorList>
    </citation>
    <scope>NUCLEOTIDE SEQUENCE [LARGE SCALE GENOMIC DNA]</scope>
    <source>
        <strain evidence="6">JCM 13004</strain>
    </source>
</reference>
<accession>A0ABP4GCJ4</accession>
<dbReference type="Proteomes" id="UP001500037">
    <property type="component" value="Unassembled WGS sequence"/>
</dbReference>
<evidence type="ECO:0000313" key="6">
    <source>
        <dbReference type="Proteomes" id="UP001500037"/>
    </source>
</evidence>
<organism evidence="5 6">
    <name type="scientific">Kitasatospora nipponensis</name>
    <dbReference type="NCBI Taxonomy" id="258049"/>
    <lineage>
        <taxon>Bacteria</taxon>
        <taxon>Bacillati</taxon>
        <taxon>Actinomycetota</taxon>
        <taxon>Actinomycetes</taxon>
        <taxon>Kitasatosporales</taxon>
        <taxon>Streptomycetaceae</taxon>
        <taxon>Kitasatospora</taxon>
    </lineage>
</organism>
<feature type="signal peptide" evidence="3">
    <location>
        <begin position="1"/>
        <end position="21"/>
    </location>
</feature>
<keyword evidence="3" id="KW-0732">Signal</keyword>
<feature type="compositionally biased region" description="Polar residues" evidence="2">
    <location>
        <begin position="399"/>
        <end position="410"/>
    </location>
</feature>
<proteinExistence type="predicted"/>
<feature type="domain" description="Xaa-Pro dipeptidyl-peptidase C-terminal" evidence="4">
    <location>
        <begin position="345"/>
        <end position="595"/>
    </location>
</feature>
<sequence length="634" mass="65840">MAVLAALLLALAGALVAPASAATAGPVRNGVSQPVYSYTKAVRETVWVDTGLDGDGDGRVDRVAADIIRPSEPAAAGLKIPVIMDASPYYSCCGRGNESQLKTYDSKGHPVQFPLYYDNYFVPRGYAVVLVDLTGTNRSDGCVDVGGPSDVTSAKAVVDWLNGRAVGHSARTGGTAVTPTWANGSVGMIGKSWDGTVANGVAATGVAGLKTIVPISAISSWYDYYRSQGAPLYSGTPADLAGDVESSGATSRCRAEQSTLAAGAPYSGDWTSLWQQRDYVASVAKVKASVFVVHGMQDLNVRTVNFGQWWDALASTGVDRKIWLSQTGHVDPFDYRRSAWVDTLHSWFDHYLMGVDNGIQNGPVADVERAPDQWSQDAGWPAPGTVQSAVHLNPGTLGGTSNSGSVSFTDDPSRDENAWAADADRSTPDKTVFSSAPLAGDLRLSGSGSVTLTVTPSTASAHLSAVLVDLGPATIRNYAGSGEGIRTLTTRSCWGTSGTGDSACYLDTAADTTQVGATVFSRGWIDLGHYASLNHGVALTPGTAYTMTVDLAATDHVVPAGHRLALTVAGTDNGLIDPPASRPTLTVDLSRSALRLPLVGGAGSLHVPAKPALDGPGLTSLTARELPLGAAAFR</sequence>
<evidence type="ECO:0000259" key="4">
    <source>
        <dbReference type="SMART" id="SM00939"/>
    </source>
</evidence>
<evidence type="ECO:0000313" key="5">
    <source>
        <dbReference type="EMBL" id="GAA1218292.1"/>
    </source>
</evidence>
<dbReference type="InterPro" id="IPR000383">
    <property type="entry name" value="Xaa-Pro-like_dom"/>
</dbReference>
<dbReference type="Gene3D" id="1.10.246.70">
    <property type="match status" value="1"/>
</dbReference>
<name>A0ABP4GCJ4_9ACTN</name>
<dbReference type="InterPro" id="IPR008979">
    <property type="entry name" value="Galactose-bd-like_sf"/>
</dbReference>
<dbReference type="Pfam" id="PF02129">
    <property type="entry name" value="Peptidase_S15"/>
    <property type="match status" value="1"/>
</dbReference>
<feature type="compositionally biased region" description="Basic and acidic residues" evidence="2">
    <location>
        <begin position="411"/>
        <end position="426"/>
    </location>
</feature>
<keyword evidence="1" id="KW-0378">Hydrolase</keyword>
<dbReference type="EMBL" id="BAAALF010000005">
    <property type="protein sequence ID" value="GAA1218292.1"/>
    <property type="molecule type" value="Genomic_DNA"/>
</dbReference>